<protein>
    <submittedName>
        <fullName evidence="3">DUF1707 domain-containing protein</fullName>
    </submittedName>
</protein>
<sequence>MSGWRAMAASSVRIGDDERELVLAELRAQYAAGRLDAAELEERSARVVAARTRGDVVPLLLDLPGALRRVAGEPVRRRAGALARRADRAAIRGHAWTFGGVNGGALAVWAVGGAGAFWPALVLVPTTLLLGGHVRVRRAVRRRLDGRPGSLPR</sequence>
<dbReference type="Proteomes" id="UP001277761">
    <property type="component" value="Unassembled WGS sequence"/>
</dbReference>
<keyword evidence="4" id="KW-1185">Reference proteome</keyword>
<comment type="caution">
    <text evidence="3">The sequence shown here is derived from an EMBL/GenBank/DDBJ whole genome shotgun (WGS) entry which is preliminary data.</text>
</comment>
<accession>A0ABU4VM97</accession>
<dbReference type="InterPro" id="IPR012551">
    <property type="entry name" value="DUF1707_SHOCT-like"/>
</dbReference>
<evidence type="ECO:0000313" key="3">
    <source>
        <dbReference type="EMBL" id="MDX8152918.1"/>
    </source>
</evidence>
<gene>
    <name evidence="3" type="ORF">SK069_15065</name>
</gene>
<proteinExistence type="predicted"/>
<dbReference type="Pfam" id="PF08044">
    <property type="entry name" value="DUF1707"/>
    <property type="match status" value="1"/>
</dbReference>
<name>A0ABU4VM97_9ACTN</name>
<evidence type="ECO:0000256" key="1">
    <source>
        <dbReference type="SAM" id="Phobius"/>
    </source>
</evidence>
<feature type="domain" description="DUF1707" evidence="2">
    <location>
        <begin position="12"/>
        <end position="64"/>
    </location>
</feature>
<keyword evidence="1" id="KW-0812">Transmembrane</keyword>
<dbReference type="RefSeq" id="WP_319955069.1">
    <property type="nucleotide sequence ID" value="NZ_JAXAVX010000009.1"/>
</dbReference>
<organism evidence="3 4">
    <name type="scientific">Patulibacter brassicae</name>
    <dbReference type="NCBI Taxonomy" id="1705717"/>
    <lineage>
        <taxon>Bacteria</taxon>
        <taxon>Bacillati</taxon>
        <taxon>Actinomycetota</taxon>
        <taxon>Thermoleophilia</taxon>
        <taxon>Solirubrobacterales</taxon>
        <taxon>Patulibacteraceae</taxon>
        <taxon>Patulibacter</taxon>
    </lineage>
</organism>
<evidence type="ECO:0000259" key="2">
    <source>
        <dbReference type="Pfam" id="PF08044"/>
    </source>
</evidence>
<evidence type="ECO:0000313" key="4">
    <source>
        <dbReference type="Proteomes" id="UP001277761"/>
    </source>
</evidence>
<dbReference type="EMBL" id="JAXAVX010000009">
    <property type="protein sequence ID" value="MDX8152918.1"/>
    <property type="molecule type" value="Genomic_DNA"/>
</dbReference>
<feature type="transmembrane region" description="Helical" evidence="1">
    <location>
        <begin position="117"/>
        <end position="134"/>
    </location>
</feature>
<keyword evidence="1" id="KW-1133">Transmembrane helix</keyword>
<reference evidence="3 4" key="1">
    <citation type="submission" date="2023-11" db="EMBL/GenBank/DDBJ databases">
        <authorList>
            <person name="Xu M."/>
            <person name="Jiang T."/>
        </authorList>
    </citation>
    <scope>NUCLEOTIDE SEQUENCE [LARGE SCALE GENOMIC DNA]</scope>
    <source>
        <strain evidence="3 4">SD</strain>
    </source>
</reference>
<feature type="transmembrane region" description="Helical" evidence="1">
    <location>
        <begin position="93"/>
        <end position="111"/>
    </location>
</feature>
<keyword evidence="1" id="KW-0472">Membrane</keyword>